<keyword evidence="2" id="KW-1003">Cell membrane</keyword>
<evidence type="ECO:0000256" key="2">
    <source>
        <dbReference type="ARBA" id="ARBA00022475"/>
    </source>
</evidence>
<dbReference type="GO" id="GO:0050909">
    <property type="term" value="P:sensory perception of taste"/>
    <property type="evidence" value="ECO:0007669"/>
    <property type="project" value="InterPro"/>
</dbReference>
<evidence type="ECO:0000256" key="5">
    <source>
        <dbReference type="ARBA" id="ARBA00023136"/>
    </source>
</evidence>
<comment type="subcellular location">
    <subcellularLocation>
        <location evidence="1">Cell membrane</location>
        <topology evidence="1">Multi-pass membrane protein</topology>
    </subcellularLocation>
</comment>
<dbReference type="PANTHER" id="PTHR21143:SF133">
    <property type="entry name" value="GUSTATORY AND PHEROMONE RECEPTOR 32A-RELATED"/>
    <property type="match status" value="1"/>
</dbReference>
<keyword evidence="3" id="KW-0812">Transmembrane</keyword>
<accession>A0A9P0EDB7</accession>
<name>A0A9P0EDB7_NEZVI</name>
<sequence>MIEDKTNEILNNPKLKLHIAMNREVVFTAYGFFNLDYSLVHSIIASSTTYLVILLQFSQGPSSDPRDAVSLANIGNATTALPSFLTTA</sequence>
<dbReference type="GO" id="GO:0030425">
    <property type="term" value="C:dendrite"/>
    <property type="evidence" value="ECO:0007669"/>
    <property type="project" value="TreeGrafter"/>
</dbReference>
<dbReference type="GO" id="GO:0030424">
    <property type="term" value="C:axon"/>
    <property type="evidence" value="ECO:0007669"/>
    <property type="project" value="TreeGrafter"/>
</dbReference>
<keyword evidence="6" id="KW-0675">Receptor</keyword>
<evidence type="ECO:0000313" key="8">
    <source>
        <dbReference type="EMBL" id="CAH1394713.1"/>
    </source>
</evidence>
<dbReference type="InterPro" id="IPR013604">
    <property type="entry name" value="7TM_chemorcpt"/>
</dbReference>
<dbReference type="GO" id="GO:0005886">
    <property type="term" value="C:plasma membrane"/>
    <property type="evidence" value="ECO:0007669"/>
    <property type="project" value="UniProtKB-SubCell"/>
</dbReference>
<evidence type="ECO:0000256" key="1">
    <source>
        <dbReference type="ARBA" id="ARBA00004651"/>
    </source>
</evidence>
<keyword evidence="7" id="KW-0807">Transducer</keyword>
<organism evidence="8 9">
    <name type="scientific">Nezara viridula</name>
    <name type="common">Southern green stink bug</name>
    <name type="synonym">Cimex viridulus</name>
    <dbReference type="NCBI Taxonomy" id="85310"/>
    <lineage>
        <taxon>Eukaryota</taxon>
        <taxon>Metazoa</taxon>
        <taxon>Ecdysozoa</taxon>
        <taxon>Arthropoda</taxon>
        <taxon>Hexapoda</taxon>
        <taxon>Insecta</taxon>
        <taxon>Pterygota</taxon>
        <taxon>Neoptera</taxon>
        <taxon>Paraneoptera</taxon>
        <taxon>Hemiptera</taxon>
        <taxon>Heteroptera</taxon>
        <taxon>Panheteroptera</taxon>
        <taxon>Pentatomomorpha</taxon>
        <taxon>Pentatomoidea</taxon>
        <taxon>Pentatomidae</taxon>
        <taxon>Pentatominae</taxon>
        <taxon>Nezara</taxon>
    </lineage>
</organism>
<dbReference type="GO" id="GO:0007165">
    <property type="term" value="P:signal transduction"/>
    <property type="evidence" value="ECO:0007669"/>
    <property type="project" value="UniProtKB-KW"/>
</dbReference>
<evidence type="ECO:0000256" key="3">
    <source>
        <dbReference type="ARBA" id="ARBA00022692"/>
    </source>
</evidence>
<evidence type="ECO:0000256" key="7">
    <source>
        <dbReference type="ARBA" id="ARBA00023224"/>
    </source>
</evidence>
<dbReference type="AlphaFoldDB" id="A0A9P0EDB7"/>
<keyword evidence="5" id="KW-0472">Membrane</keyword>
<protein>
    <submittedName>
        <fullName evidence="8">Uncharacterized protein</fullName>
    </submittedName>
</protein>
<dbReference type="Proteomes" id="UP001152798">
    <property type="component" value="Chromosome 3"/>
</dbReference>
<reference evidence="8" key="1">
    <citation type="submission" date="2022-01" db="EMBL/GenBank/DDBJ databases">
        <authorList>
            <person name="King R."/>
        </authorList>
    </citation>
    <scope>NUCLEOTIDE SEQUENCE</scope>
</reference>
<dbReference type="EMBL" id="OV725079">
    <property type="protein sequence ID" value="CAH1394713.1"/>
    <property type="molecule type" value="Genomic_DNA"/>
</dbReference>
<proteinExistence type="predicted"/>
<keyword evidence="9" id="KW-1185">Reference proteome</keyword>
<gene>
    <name evidence="8" type="ORF">NEZAVI_LOCUS5152</name>
</gene>
<evidence type="ECO:0000313" key="9">
    <source>
        <dbReference type="Proteomes" id="UP001152798"/>
    </source>
</evidence>
<dbReference type="GO" id="GO:0008049">
    <property type="term" value="P:male courtship behavior"/>
    <property type="evidence" value="ECO:0007669"/>
    <property type="project" value="TreeGrafter"/>
</dbReference>
<evidence type="ECO:0000256" key="4">
    <source>
        <dbReference type="ARBA" id="ARBA00022989"/>
    </source>
</evidence>
<evidence type="ECO:0000256" key="6">
    <source>
        <dbReference type="ARBA" id="ARBA00023170"/>
    </source>
</evidence>
<dbReference type="PANTHER" id="PTHR21143">
    <property type="entry name" value="INVERTEBRATE GUSTATORY RECEPTOR"/>
    <property type="match status" value="1"/>
</dbReference>
<dbReference type="GO" id="GO:0043025">
    <property type="term" value="C:neuronal cell body"/>
    <property type="evidence" value="ECO:0007669"/>
    <property type="project" value="TreeGrafter"/>
</dbReference>
<dbReference type="OrthoDB" id="6615601at2759"/>
<dbReference type="Pfam" id="PF08395">
    <property type="entry name" value="7tm_7"/>
    <property type="match status" value="1"/>
</dbReference>
<dbReference type="GO" id="GO:0007635">
    <property type="term" value="P:chemosensory behavior"/>
    <property type="evidence" value="ECO:0007669"/>
    <property type="project" value="TreeGrafter"/>
</dbReference>
<keyword evidence="4" id="KW-1133">Transmembrane helix</keyword>